<keyword evidence="1" id="KW-0436">Ligase</keyword>
<name>A0ABD5W5Q7_9EURY</name>
<evidence type="ECO:0000313" key="1">
    <source>
        <dbReference type="EMBL" id="MFC7058875.1"/>
    </source>
</evidence>
<dbReference type="Gene3D" id="3.90.1140.10">
    <property type="entry name" value="Cyclic phosphodiesterase"/>
    <property type="match status" value="1"/>
</dbReference>
<dbReference type="SUPFAM" id="SSF55144">
    <property type="entry name" value="LigT-like"/>
    <property type="match status" value="1"/>
</dbReference>
<reference evidence="1 2" key="1">
    <citation type="journal article" date="2019" name="Int. J. Syst. Evol. Microbiol.">
        <title>The Global Catalogue of Microorganisms (GCM) 10K type strain sequencing project: providing services to taxonomists for standard genome sequencing and annotation.</title>
        <authorList>
            <consortium name="The Broad Institute Genomics Platform"/>
            <consortium name="The Broad Institute Genome Sequencing Center for Infectious Disease"/>
            <person name="Wu L."/>
            <person name="Ma J."/>
        </authorList>
    </citation>
    <scope>NUCLEOTIDE SEQUENCE [LARGE SCALE GENOMIC DNA]</scope>
    <source>
        <strain evidence="1 2">JCM 30072</strain>
    </source>
</reference>
<comment type="caution">
    <text evidence="1">The sequence shown here is derived from an EMBL/GenBank/DDBJ whole genome shotgun (WGS) entry which is preliminary data.</text>
</comment>
<dbReference type="Proteomes" id="UP001596445">
    <property type="component" value="Unassembled WGS sequence"/>
</dbReference>
<dbReference type="RefSeq" id="WP_382185817.1">
    <property type="nucleotide sequence ID" value="NZ_JBHSZI010000001.1"/>
</dbReference>
<dbReference type="Pfam" id="PF13563">
    <property type="entry name" value="2_5_RNA_ligase2"/>
    <property type="match status" value="1"/>
</dbReference>
<dbReference type="EMBL" id="JBHSZI010000001">
    <property type="protein sequence ID" value="MFC7058875.1"/>
    <property type="molecule type" value="Genomic_DNA"/>
</dbReference>
<proteinExistence type="predicted"/>
<protein>
    <submittedName>
        <fullName evidence="1">2'-5' RNA ligase family protein</fullName>
    </submittedName>
</protein>
<sequence>MYSLNVPVPGQVAKLAGELARDLPEAYRRPRGEHTLGVKRLVGTDEPYSRLETKARETLTGQPGFECRITGIDYFTDVPKGSSPVVYLAVESPELHRLHKRLAAVFDPVEGVETPEYSPHVTIARGGSLDRAKRVADRDIEQITWRVEEPVFWDGQHNQPVSTVSLPA</sequence>
<dbReference type="AlphaFoldDB" id="A0ABD5W5Q7"/>
<evidence type="ECO:0000313" key="2">
    <source>
        <dbReference type="Proteomes" id="UP001596445"/>
    </source>
</evidence>
<organism evidence="1 2">
    <name type="scientific">Halovenus salina</name>
    <dbReference type="NCBI Taxonomy" id="1510225"/>
    <lineage>
        <taxon>Archaea</taxon>
        <taxon>Methanobacteriati</taxon>
        <taxon>Methanobacteriota</taxon>
        <taxon>Stenosarchaea group</taxon>
        <taxon>Halobacteria</taxon>
        <taxon>Halobacteriales</taxon>
        <taxon>Haloarculaceae</taxon>
        <taxon>Halovenus</taxon>
    </lineage>
</organism>
<keyword evidence="2" id="KW-1185">Reference proteome</keyword>
<dbReference type="GO" id="GO:0016874">
    <property type="term" value="F:ligase activity"/>
    <property type="evidence" value="ECO:0007669"/>
    <property type="project" value="UniProtKB-KW"/>
</dbReference>
<dbReference type="InterPro" id="IPR009097">
    <property type="entry name" value="Cyclic_Pdiesterase"/>
</dbReference>
<gene>
    <name evidence="1" type="ORF">ACFQQG_12740</name>
</gene>
<accession>A0ABD5W5Q7</accession>